<dbReference type="SUPFAM" id="SSF53474">
    <property type="entry name" value="alpha/beta-Hydrolases"/>
    <property type="match status" value="1"/>
</dbReference>
<evidence type="ECO:0000313" key="4">
    <source>
        <dbReference type="Proteomes" id="UP000218767"/>
    </source>
</evidence>
<sequence>MKALLQLALIAITLCPSALSFADRQTSDDERHIDDPRVQHRSYEFPGTGESIPYALFVPSNYDSSQPAPLIVSLHGLGRSHDWLMGYHGLLDQAEANGYIVVTPLGYIRRGWYGSRKTDDMQDAERSEQDVMNVLQLIRDEFSVDSDRIYLWGHSMGGAGTYHIAAKYPDLFAGLGVAAPAPEANAPMNNILNNIKHLPIFVLQGDEDTAVPVERTRAWVAKMQELGMQHVYVEIPGGDHSLLISQDAVNMQKFVDFFNIVRKQY</sequence>
<evidence type="ECO:0000256" key="2">
    <source>
        <dbReference type="SAM" id="SignalP"/>
    </source>
</evidence>
<gene>
    <name evidence="3" type="ORF">COB20_06485</name>
</gene>
<protein>
    <submittedName>
        <fullName evidence="3">Poly(3-hydroxybutyrate) depolymerase</fullName>
    </submittedName>
</protein>
<reference evidence="4" key="1">
    <citation type="submission" date="2017-08" db="EMBL/GenBank/DDBJ databases">
        <title>A dynamic microbial community with high functional redundancy inhabits the cold, oxic subseafloor aquifer.</title>
        <authorList>
            <person name="Tully B.J."/>
            <person name="Wheat C.G."/>
            <person name="Glazer B.T."/>
            <person name="Huber J.A."/>
        </authorList>
    </citation>
    <scope>NUCLEOTIDE SEQUENCE [LARGE SCALE GENOMIC DNA]</scope>
</reference>
<accession>A0A2A4X7B4</accession>
<dbReference type="InterPro" id="IPR029058">
    <property type="entry name" value="AB_hydrolase_fold"/>
</dbReference>
<dbReference type="AlphaFoldDB" id="A0A2A4X7B4"/>
<dbReference type="PANTHER" id="PTHR43037:SF1">
    <property type="entry name" value="BLL1128 PROTEIN"/>
    <property type="match status" value="1"/>
</dbReference>
<proteinExistence type="predicted"/>
<dbReference type="Proteomes" id="UP000218767">
    <property type="component" value="Unassembled WGS sequence"/>
</dbReference>
<organism evidence="3 4">
    <name type="scientific">SAR86 cluster bacterium</name>
    <dbReference type="NCBI Taxonomy" id="2030880"/>
    <lineage>
        <taxon>Bacteria</taxon>
        <taxon>Pseudomonadati</taxon>
        <taxon>Pseudomonadota</taxon>
        <taxon>Gammaproteobacteria</taxon>
        <taxon>SAR86 cluster</taxon>
    </lineage>
</organism>
<feature type="chain" id="PRO_5013240983" evidence="2">
    <location>
        <begin position="23"/>
        <end position="265"/>
    </location>
</feature>
<evidence type="ECO:0000256" key="1">
    <source>
        <dbReference type="ARBA" id="ARBA00022729"/>
    </source>
</evidence>
<name>A0A2A4X7B4_9GAMM</name>
<dbReference type="InterPro" id="IPR050955">
    <property type="entry name" value="Plant_Biomass_Hydrol_Est"/>
</dbReference>
<keyword evidence="1 2" id="KW-0732">Signal</keyword>
<dbReference type="Gene3D" id="3.40.50.1820">
    <property type="entry name" value="alpha/beta hydrolase"/>
    <property type="match status" value="1"/>
</dbReference>
<feature type="signal peptide" evidence="2">
    <location>
        <begin position="1"/>
        <end position="22"/>
    </location>
</feature>
<evidence type="ECO:0000313" key="3">
    <source>
        <dbReference type="EMBL" id="PCI78562.1"/>
    </source>
</evidence>
<dbReference type="InterPro" id="IPR000801">
    <property type="entry name" value="Esterase-like"/>
</dbReference>
<dbReference type="PANTHER" id="PTHR43037">
    <property type="entry name" value="UNNAMED PRODUCT-RELATED"/>
    <property type="match status" value="1"/>
</dbReference>
<dbReference type="EMBL" id="NVUL01000030">
    <property type="protein sequence ID" value="PCI78562.1"/>
    <property type="molecule type" value="Genomic_DNA"/>
</dbReference>
<dbReference type="Pfam" id="PF00756">
    <property type="entry name" value="Esterase"/>
    <property type="match status" value="1"/>
</dbReference>
<comment type="caution">
    <text evidence="3">The sequence shown here is derived from an EMBL/GenBank/DDBJ whole genome shotgun (WGS) entry which is preliminary data.</text>
</comment>